<keyword evidence="5" id="KW-1185">Reference proteome</keyword>
<protein>
    <recommendedName>
        <fullName evidence="3">TOG domain-containing protein</fullName>
    </recommendedName>
</protein>
<name>A0A1V9Y5L2_ACHHY</name>
<feature type="compositionally biased region" description="Low complexity" evidence="2">
    <location>
        <begin position="639"/>
        <end position="657"/>
    </location>
</feature>
<feature type="region of interest" description="Disordered" evidence="2">
    <location>
        <begin position="300"/>
        <end position="322"/>
    </location>
</feature>
<sequence length="800" mass="87517">MRKVRFRVLSCSGEDPSGPAALLNDHDNTGTGYLTPKHCEYPQELVIELETTARVTQIQVLSHQCYIATKIELYLSTDGETFSRLGFMNLKSNKESQYTARELKTVHIDAVTHFIKFKLHQCYVNEKNLYSQVGIVAINVNGDVPDDDIPAEAELESLSHVHQPLPAAPTPARSISKAKAKEAVATTPEDMRFDAKTAARIRDIHLAKEKAVAMEDYDQAKRLKALEEQLKSVGLQLARLEAAKRDAVANEDYDAAKRIKDEIAHLEAELSLDPPPARATMDTGRRPDPALSRQLANTRGDHIESGYPPAVPSLPKPQQRKVAPVVNDVLEQPLRAAAAPAMAQDDDGDDDTEVTAASTGPQGVIAGGSNPHFDGLPDCADLGDPEPLPNALEKESADMIDVIGLYLTQCFYSNAWNHRDAAIRKVTLDLDSYECAPEAVLQVASTLAQSGIADRISQVALSALALTDAMLVYAQDRAADLGAEIIGASLTNPLVQLVNKLGEPQAKIRDEVSNLLLKLAAADEIGVSVVGGHLCRRTTKKALAIKHLQGRLGLVKELIVQFGPASDDFTLQTIMSFLEDNAAFSHQSKEIRDAAKDITVLLHQLGGDDVEPFLKSLRPKLMEEYHAAFDVQTAKKAGKAAPSKAPPAKAARAAKAPVQVQDDGSDTDSNASVNEGTCPFCDEHSDAFDNERLDQHFWAECPMLTQCKMCGQVIEISTLNEHLLVECELKQNHKECPRCHEAITLKYFNQHVQQNDCDPMPDPSEGNRCPLCHEDIPPRKRGWKTHLLHEKCPQNPRTGG</sequence>
<dbReference type="InterPro" id="IPR008979">
    <property type="entry name" value="Galactose-bd-like_sf"/>
</dbReference>
<feature type="compositionally biased region" description="Acidic residues" evidence="2">
    <location>
        <begin position="344"/>
        <end position="353"/>
    </location>
</feature>
<dbReference type="Pfam" id="PF21040">
    <property type="entry name" value="CEP104-like_TOG"/>
    <property type="match status" value="1"/>
</dbReference>
<dbReference type="Proteomes" id="UP000243579">
    <property type="component" value="Unassembled WGS sequence"/>
</dbReference>
<dbReference type="Pfam" id="PF02151">
    <property type="entry name" value="UVR"/>
    <property type="match status" value="1"/>
</dbReference>
<dbReference type="SUPFAM" id="SSF49785">
    <property type="entry name" value="Galactose-binding domain-like"/>
    <property type="match status" value="1"/>
</dbReference>
<organism evidence="4 5">
    <name type="scientific">Achlya hypogyna</name>
    <name type="common">Oomycete</name>
    <name type="synonym">Protoachlya hypogyna</name>
    <dbReference type="NCBI Taxonomy" id="1202772"/>
    <lineage>
        <taxon>Eukaryota</taxon>
        <taxon>Sar</taxon>
        <taxon>Stramenopiles</taxon>
        <taxon>Oomycota</taxon>
        <taxon>Saprolegniomycetes</taxon>
        <taxon>Saprolegniales</taxon>
        <taxon>Achlyaceae</taxon>
        <taxon>Achlya</taxon>
    </lineage>
</organism>
<dbReference type="Pfam" id="PF21038">
    <property type="entry name" value="CEP104_N"/>
    <property type="match status" value="1"/>
</dbReference>
<dbReference type="InterPro" id="IPR001943">
    <property type="entry name" value="UVR_dom"/>
</dbReference>
<evidence type="ECO:0000313" key="5">
    <source>
        <dbReference type="Proteomes" id="UP000243579"/>
    </source>
</evidence>
<feature type="region of interest" description="Disordered" evidence="2">
    <location>
        <begin position="637"/>
        <end position="671"/>
    </location>
</feature>
<keyword evidence="1" id="KW-0175">Coiled coil</keyword>
<dbReference type="InterPro" id="IPR034085">
    <property type="entry name" value="TOG"/>
</dbReference>
<gene>
    <name evidence="4" type="ORF">ACHHYP_16869</name>
</gene>
<feature type="coiled-coil region" evidence="1">
    <location>
        <begin position="223"/>
        <end position="269"/>
    </location>
</feature>
<reference evidence="4 5" key="1">
    <citation type="journal article" date="2014" name="Genome Biol. Evol.">
        <title>The secreted proteins of Achlya hypogyna and Thraustotheca clavata identify the ancestral oomycete secretome and reveal gene acquisitions by horizontal gene transfer.</title>
        <authorList>
            <person name="Misner I."/>
            <person name="Blouin N."/>
            <person name="Leonard G."/>
            <person name="Richards T.A."/>
            <person name="Lane C.E."/>
        </authorList>
    </citation>
    <scope>NUCLEOTIDE SEQUENCE [LARGE SCALE GENOMIC DNA]</scope>
    <source>
        <strain evidence="4 5">ATCC 48635</strain>
    </source>
</reference>
<dbReference type="InterPro" id="IPR048738">
    <property type="entry name" value="CEP104_Znf"/>
</dbReference>
<evidence type="ECO:0000313" key="4">
    <source>
        <dbReference type="EMBL" id="OQR81004.1"/>
    </source>
</evidence>
<dbReference type="Gene3D" id="2.60.120.260">
    <property type="entry name" value="Galactose-binding domain-like"/>
    <property type="match status" value="1"/>
</dbReference>
<feature type="region of interest" description="Disordered" evidence="2">
    <location>
        <begin position="273"/>
        <end position="292"/>
    </location>
</feature>
<feature type="region of interest" description="Disordered" evidence="2">
    <location>
        <begin position="336"/>
        <end position="371"/>
    </location>
</feature>
<accession>A0A1V9Y5L2</accession>
<evidence type="ECO:0000256" key="2">
    <source>
        <dbReference type="SAM" id="MobiDB-lite"/>
    </source>
</evidence>
<dbReference type="PANTHER" id="PTHR13371:SF0">
    <property type="entry name" value="CENTROSOMAL PROTEIN OF 104 KDA"/>
    <property type="match status" value="1"/>
</dbReference>
<comment type="caution">
    <text evidence="4">The sequence shown here is derived from an EMBL/GenBank/DDBJ whole genome shotgun (WGS) entry which is preliminary data.</text>
</comment>
<feature type="domain" description="TOG" evidence="3">
    <location>
        <begin position="393"/>
        <end position="643"/>
    </location>
</feature>
<dbReference type="EMBL" id="JNBR01002845">
    <property type="protein sequence ID" value="OQR81004.1"/>
    <property type="molecule type" value="Genomic_DNA"/>
</dbReference>
<proteinExistence type="predicted"/>
<dbReference type="OrthoDB" id="66599at2759"/>
<dbReference type="Pfam" id="PF21039">
    <property type="entry name" value="CEP104_ZnF"/>
    <property type="match status" value="1"/>
</dbReference>
<dbReference type="Gene3D" id="1.25.10.10">
    <property type="entry name" value="Leucine-rich Repeat Variant"/>
    <property type="match status" value="1"/>
</dbReference>
<dbReference type="SMART" id="SM01349">
    <property type="entry name" value="TOG"/>
    <property type="match status" value="1"/>
</dbReference>
<evidence type="ECO:0000256" key="1">
    <source>
        <dbReference type="SAM" id="Coils"/>
    </source>
</evidence>
<dbReference type="AlphaFoldDB" id="A0A1V9Y5L2"/>
<dbReference type="PANTHER" id="PTHR13371">
    <property type="entry name" value="GLYCINE-, GLUTAMATE-, THIENYLCYCLOHEXYLPIPERIDINE-BINDING PROTEIN"/>
    <property type="match status" value="1"/>
</dbReference>
<dbReference type="InterPro" id="IPR011989">
    <property type="entry name" value="ARM-like"/>
</dbReference>
<evidence type="ECO:0000259" key="3">
    <source>
        <dbReference type="SMART" id="SM01349"/>
    </source>
</evidence>
<dbReference type="InterPro" id="IPR052607">
    <property type="entry name" value="CEP104-like"/>
</dbReference>
<dbReference type="InterPro" id="IPR048739">
    <property type="entry name" value="CEP104_N"/>
</dbReference>
<dbReference type="GO" id="GO:0005929">
    <property type="term" value="C:cilium"/>
    <property type="evidence" value="ECO:0007669"/>
    <property type="project" value="TreeGrafter"/>
</dbReference>